<sequence>MKKYYLLFLVLSFCSTYGQREKTKKESDTIKVLAKTTTTNNSTNKDDYLAKAFTVTTPEVSQLIKSELIPINYATGRAEYSIPIFEVKEGNISVPVMLKYSSSGVKVNQESTNVGLDWVLIAGGNVTKFVNDIDDNKYRINQNSSNYPRAEWDEPSLTWITVYDPSSDWGQYISKKGRLVNDSDVEYMPDSKITAASSNYEQYTDMAADTFFAVAPGLNSKFYLNKKTNQDGNWDPRFSTYNYRGHELDGFGNKIYVNKYDKFDISNVPNKGWMGWNTVFPTECSSKLGNLDNYATQNNYSLLRNNAKDYDQFQVINAYGNVYSFKTNDVNISSTTEFPFSSFTDSSPEYPKSEMSICKLILKNNYNIDINTWNLDSILDVTSNKKVTFAYKEFQQSQTKLKDLDKGKVILSSYIINYGNGGSIINYPGGGISPVDYTNNKYAQNTVYHYVEEINWSEGKVKFFYDFTRSDAFDDNNNVNPKRALSQIIVYDINGQIVKKVKLSYGYFKNIQVSSDLDLRLRLDDVAFYDKDDTFLYNYKLDYNPGPMPSKGTSEATKNYRDLFGNFKQQSAGSFPKTYYQIINQKFKFDNLPLNGTTFLYGDIDMAPDNQASIGMLNQITTPTGGYFIFTHELNRFLLNGQEQLGGGVRVKEQKILDGYTARTIKYKYLNDSGTSSGTIGSIPSMVTNRIGGWYNSVSDSGVASYPAVYLSQQNTPETDDGSFVIYEKVTEEETGKGKQVFSFTGFSNYPNIYPHTEDHTGGVYGSRLVANENYFKNRSHLRAKLISKEVYGEGAAFPTQTETYIYKIGKDVSTDFNVYFSNSYIFKPAWNLIIDNTPENLILYKKINRNNYLSTNNFNEEQITKEYFGANPVLNNGVPISYNYQEPFFLPTKEKITHFDGSITENSFAYPLTQGMQYLINLNIVANSQLQSSIKKKNDTDQGKVISTVYKNFPSSQADADLKTAGFPLPYADLSTNILINSPVVQMTYDKFDSKGNLQQFTNREGIPTTVIWGYNQTKPIAKIDGAKLSDIDPSLISSIVSASNNDALALPNNDETALLNTLDNFRGNSAFAAYQVTTYTHDPLVGLRSITMPSGTRESYIYDNALRLQKIKDRSGKTVKEYKYGYVPTVYYYNTFKSQSFTKNNCTQSGATPAPIVYTVPAGKYSSTISQALADQTALNDIAANGQYYANANGLCNSTTSCSLSFNSSLGISGGGSASVTTNAMYKVSFGFSSGPNSVNLPWTTTGVKVADIVGNCRPTSDYSSYNGQVYYTIKTNGEIIIRRHLGVSTPNNTSYNYELFFPVN</sequence>
<accession>A0A521B997</accession>
<dbReference type="RefSeq" id="WP_142716791.1">
    <property type="nucleotide sequence ID" value="NZ_FXTC01000001.1"/>
</dbReference>
<name>A0A521B997_9FLAO</name>
<protein>
    <recommendedName>
        <fullName evidence="1">DUF5977 domain-containing protein</fullName>
    </recommendedName>
</protein>
<reference evidence="2 3" key="1">
    <citation type="submission" date="2017-05" db="EMBL/GenBank/DDBJ databases">
        <authorList>
            <person name="Varghese N."/>
            <person name="Submissions S."/>
        </authorList>
    </citation>
    <scope>NUCLEOTIDE SEQUENCE [LARGE SCALE GENOMIC DNA]</scope>
    <source>
        <strain evidence="2 3">DSM 29371</strain>
    </source>
</reference>
<proteinExistence type="predicted"/>
<feature type="domain" description="DUF5977" evidence="1">
    <location>
        <begin position="1134"/>
        <end position="1198"/>
    </location>
</feature>
<dbReference type="EMBL" id="FXTC01000001">
    <property type="protein sequence ID" value="SMO43657.1"/>
    <property type="molecule type" value="Genomic_DNA"/>
</dbReference>
<keyword evidence="3" id="KW-1185">Reference proteome</keyword>
<organism evidence="2 3">
    <name type="scientific">Chryseobacterium rhizoplanae</name>
    <dbReference type="NCBI Taxonomy" id="1609531"/>
    <lineage>
        <taxon>Bacteria</taxon>
        <taxon>Pseudomonadati</taxon>
        <taxon>Bacteroidota</taxon>
        <taxon>Flavobacteriia</taxon>
        <taxon>Flavobacteriales</taxon>
        <taxon>Weeksellaceae</taxon>
        <taxon>Chryseobacterium group</taxon>
        <taxon>Chryseobacterium</taxon>
    </lineage>
</organism>
<evidence type="ECO:0000259" key="1">
    <source>
        <dbReference type="Pfam" id="PF19404"/>
    </source>
</evidence>
<dbReference type="Proteomes" id="UP000316916">
    <property type="component" value="Unassembled WGS sequence"/>
</dbReference>
<evidence type="ECO:0000313" key="3">
    <source>
        <dbReference type="Proteomes" id="UP000316916"/>
    </source>
</evidence>
<dbReference type="InterPro" id="IPR046020">
    <property type="entry name" value="DUF5977"/>
</dbReference>
<evidence type="ECO:0000313" key="2">
    <source>
        <dbReference type="EMBL" id="SMO43657.1"/>
    </source>
</evidence>
<gene>
    <name evidence="2" type="ORF">SAMN06265171_101808</name>
</gene>
<dbReference type="Pfam" id="PF19404">
    <property type="entry name" value="DUF5977"/>
    <property type="match status" value="1"/>
</dbReference>